<evidence type="ECO:0000256" key="1">
    <source>
        <dbReference type="ARBA" id="ARBA00004651"/>
    </source>
</evidence>
<sequence>MRVGSTMLVRQNLTRKLSRSILLVICIGIAFFVFGVLSSFRAGFEGSEANSERLVVASKIGGNETLPLRYFQQLGGMDEIAEVTHVTRLRAHTAGNERNIIGANAVDAQSYASVYADTYDFNAEIMQAFQADRTATLVGRQLAEREGWAVGDRVNLTSFVHMTQDASRDWSFVIAGLLDGAEPTVDTNFLIVRYDYFNAALLRNQDQVNLFGIKPAVGTDINVLAETIDMTFANSTAQTRTQSETAFMSAFLEQFADVALIVKLIVSVSFGTILLIVANTMIFAIRERTLEIGVLKVLGFSGSSIMRIILTETLVLFAAGLALGFALTAAVIPVLGDALSSVVPDLYLTPKVVATSVGLAVVFAVLTGFLPAIKALRLPVATALNHR</sequence>
<feature type="domain" description="MacB-like periplasmic core" evidence="8">
    <location>
        <begin position="23"/>
        <end position="226"/>
    </location>
</feature>
<protein>
    <submittedName>
        <fullName evidence="9">Putative ABC transport system permease protein</fullName>
    </submittedName>
</protein>
<dbReference type="OrthoDB" id="9775474at2"/>
<dbReference type="PANTHER" id="PTHR43738:SF3">
    <property type="entry name" value="ABC TRANSPORTER PERMEASE"/>
    <property type="match status" value="1"/>
</dbReference>
<evidence type="ECO:0000256" key="3">
    <source>
        <dbReference type="ARBA" id="ARBA00022692"/>
    </source>
</evidence>
<keyword evidence="4 6" id="KW-1133">Transmembrane helix</keyword>
<feature type="transmembrane region" description="Helical" evidence="6">
    <location>
        <begin position="21"/>
        <end position="40"/>
    </location>
</feature>
<keyword evidence="3 6" id="KW-0812">Transmembrane</keyword>
<accession>A0A2T0VXB7</accession>
<evidence type="ECO:0000313" key="9">
    <source>
        <dbReference type="EMBL" id="PRY76672.1"/>
    </source>
</evidence>
<dbReference type="Pfam" id="PF02687">
    <property type="entry name" value="FtsX"/>
    <property type="match status" value="1"/>
</dbReference>
<feature type="domain" description="ABC3 transporter permease C-terminal" evidence="7">
    <location>
        <begin position="266"/>
        <end position="379"/>
    </location>
</feature>
<comment type="caution">
    <text evidence="9">The sequence shown here is derived from an EMBL/GenBank/DDBJ whole genome shotgun (WGS) entry which is preliminary data.</text>
</comment>
<dbReference type="InterPro" id="IPR025857">
    <property type="entry name" value="MacB_PCD"/>
</dbReference>
<feature type="transmembrane region" description="Helical" evidence="6">
    <location>
        <begin position="264"/>
        <end position="285"/>
    </location>
</feature>
<reference evidence="9 10" key="1">
    <citation type="submission" date="2018-03" db="EMBL/GenBank/DDBJ databases">
        <title>Genomic Encyclopedia of Archaeal and Bacterial Type Strains, Phase II (KMG-II): from individual species to whole genera.</title>
        <authorList>
            <person name="Goeker M."/>
        </authorList>
    </citation>
    <scope>NUCLEOTIDE SEQUENCE [LARGE SCALE GENOMIC DNA]</scope>
    <source>
        <strain evidence="9 10">DSM 101533</strain>
    </source>
</reference>
<evidence type="ECO:0000259" key="8">
    <source>
        <dbReference type="Pfam" id="PF12704"/>
    </source>
</evidence>
<dbReference type="Proteomes" id="UP000238007">
    <property type="component" value="Unassembled WGS sequence"/>
</dbReference>
<dbReference type="InterPro" id="IPR051125">
    <property type="entry name" value="ABC-4/HrtB_transporter"/>
</dbReference>
<dbReference type="RefSeq" id="WP_106358315.1">
    <property type="nucleotide sequence ID" value="NZ_PVTP01000008.1"/>
</dbReference>
<evidence type="ECO:0000256" key="4">
    <source>
        <dbReference type="ARBA" id="ARBA00022989"/>
    </source>
</evidence>
<proteinExistence type="predicted"/>
<organism evidence="9 10">
    <name type="scientific">Yoonia maritima</name>
    <dbReference type="NCBI Taxonomy" id="1435347"/>
    <lineage>
        <taxon>Bacteria</taxon>
        <taxon>Pseudomonadati</taxon>
        <taxon>Pseudomonadota</taxon>
        <taxon>Alphaproteobacteria</taxon>
        <taxon>Rhodobacterales</taxon>
        <taxon>Paracoccaceae</taxon>
        <taxon>Yoonia</taxon>
    </lineage>
</organism>
<evidence type="ECO:0000256" key="5">
    <source>
        <dbReference type="ARBA" id="ARBA00023136"/>
    </source>
</evidence>
<dbReference type="Pfam" id="PF12704">
    <property type="entry name" value="MacB_PCD"/>
    <property type="match status" value="1"/>
</dbReference>
<gene>
    <name evidence="9" type="ORF">CLV80_108136</name>
</gene>
<feature type="transmembrane region" description="Helical" evidence="6">
    <location>
        <begin position="352"/>
        <end position="373"/>
    </location>
</feature>
<feature type="transmembrane region" description="Helical" evidence="6">
    <location>
        <begin position="305"/>
        <end position="332"/>
    </location>
</feature>
<keyword evidence="2" id="KW-1003">Cell membrane</keyword>
<evidence type="ECO:0000256" key="2">
    <source>
        <dbReference type="ARBA" id="ARBA00022475"/>
    </source>
</evidence>
<comment type="subcellular location">
    <subcellularLocation>
        <location evidence="1">Cell membrane</location>
        <topology evidence="1">Multi-pass membrane protein</topology>
    </subcellularLocation>
</comment>
<evidence type="ECO:0000256" key="6">
    <source>
        <dbReference type="SAM" id="Phobius"/>
    </source>
</evidence>
<dbReference type="InterPro" id="IPR003838">
    <property type="entry name" value="ABC3_permease_C"/>
</dbReference>
<name>A0A2T0VXB7_9RHOB</name>
<dbReference type="PANTHER" id="PTHR43738">
    <property type="entry name" value="ABC TRANSPORTER, MEMBRANE PROTEIN"/>
    <property type="match status" value="1"/>
</dbReference>
<keyword evidence="10" id="KW-1185">Reference proteome</keyword>
<dbReference type="GO" id="GO:0005886">
    <property type="term" value="C:plasma membrane"/>
    <property type="evidence" value="ECO:0007669"/>
    <property type="project" value="UniProtKB-SubCell"/>
</dbReference>
<evidence type="ECO:0000259" key="7">
    <source>
        <dbReference type="Pfam" id="PF02687"/>
    </source>
</evidence>
<dbReference type="EMBL" id="PVTP01000008">
    <property type="protein sequence ID" value="PRY76672.1"/>
    <property type="molecule type" value="Genomic_DNA"/>
</dbReference>
<keyword evidence="5 6" id="KW-0472">Membrane</keyword>
<evidence type="ECO:0000313" key="10">
    <source>
        <dbReference type="Proteomes" id="UP000238007"/>
    </source>
</evidence>
<dbReference type="AlphaFoldDB" id="A0A2T0VXB7"/>